<reference evidence="2 3" key="1">
    <citation type="submission" date="2024-08" db="EMBL/GenBank/DDBJ databases">
        <authorList>
            <person name="Lu H."/>
        </authorList>
    </citation>
    <scope>NUCLEOTIDE SEQUENCE [LARGE SCALE GENOMIC DNA]</scope>
    <source>
        <strain evidence="2 3">BYS180W</strain>
    </source>
</reference>
<feature type="domain" description="MOSC" evidence="1">
    <location>
        <begin position="28"/>
        <end position="170"/>
    </location>
</feature>
<dbReference type="Pfam" id="PF03473">
    <property type="entry name" value="MOSC"/>
    <property type="match status" value="1"/>
</dbReference>
<dbReference type="Gene3D" id="2.40.33.20">
    <property type="entry name" value="PK beta-barrel domain-like"/>
    <property type="match status" value="1"/>
</dbReference>
<comment type="caution">
    <text evidence="2">The sequence shown here is derived from an EMBL/GenBank/DDBJ whole genome shotgun (WGS) entry which is preliminary data.</text>
</comment>
<dbReference type="InterPro" id="IPR011037">
    <property type="entry name" value="Pyrv_Knase-like_insert_dom_sf"/>
</dbReference>
<dbReference type="PROSITE" id="PS51340">
    <property type="entry name" value="MOSC"/>
    <property type="match status" value="1"/>
</dbReference>
<gene>
    <name evidence="2" type="ORF">ACG0Z6_06440</name>
</gene>
<dbReference type="Proteomes" id="UP001606099">
    <property type="component" value="Unassembled WGS sequence"/>
</dbReference>
<dbReference type="EMBL" id="JBIGHZ010000002">
    <property type="protein sequence ID" value="MFG6447885.1"/>
    <property type="molecule type" value="Genomic_DNA"/>
</dbReference>
<dbReference type="InterPro" id="IPR005302">
    <property type="entry name" value="MoCF_Sase_C"/>
</dbReference>
<proteinExistence type="predicted"/>
<dbReference type="InterPro" id="IPR052353">
    <property type="entry name" value="Benzoxazolinone_Detox_Enz"/>
</dbReference>
<evidence type="ECO:0000313" key="3">
    <source>
        <dbReference type="Proteomes" id="UP001606099"/>
    </source>
</evidence>
<dbReference type="RefSeq" id="WP_394459656.1">
    <property type="nucleotide sequence ID" value="NZ_JBIGHZ010000002.1"/>
</dbReference>
<sequence>MKILSVNTGAVAELDVGARRLPSAIRKTAREGAVAVGPLGLEGDAQADLRVHGGQHKAVYAYPSEHYAFWNTVRAQARVAAWGEALPFGAMGENLTLQGLLEQELWVGDVLRAGEVELAVSEPRLPCSKFNAVMGFAQAAQLMWDSAWCGVYLAVHRSGHLQAGQTLELRPGPREVNVRELFTSKRKR</sequence>
<evidence type="ECO:0000313" key="2">
    <source>
        <dbReference type="EMBL" id="MFG6447885.1"/>
    </source>
</evidence>
<protein>
    <submittedName>
        <fullName evidence="2">MOSC domain-containing protein</fullName>
    </submittedName>
</protein>
<keyword evidence="3" id="KW-1185">Reference proteome</keyword>
<dbReference type="PANTHER" id="PTHR30212:SF2">
    <property type="entry name" value="PROTEIN YIIM"/>
    <property type="match status" value="1"/>
</dbReference>
<accession>A0ABW7FU81</accession>
<evidence type="ECO:0000259" key="1">
    <source>
        <dbReference type="PROSITE" id="PS51340"/>
    </source>
</evidence>
<dbReference type="PANTHER" id="PTHR30212">
    <property type="entry name" value="PROTEIN YIIM"/>
    <property type="match status" value="1"/>
</dbReference>
<organism evidence="2 3">
    <name type="scientific">Roseateles rivi</name>
    <dbReference type="NCBI Taxonomy" id="3299028"/>
    <lineage>
        <taxon>Bacteria</taxon>
        <taxon>Pseudomonadati</taxon>
        <taxon>Pseudomonadota</taxon>
        <taxon>Betaproteobacteria</taxon>
        <taxon>Burkholderiales</taxon>
        <taxon>Sphaerotilaceae</taxon>
        <taxon>Roseateles</taxon>
    </lineage>
</organism>
<name>A0ABW7FU81_9BURK</name>
<dbReference type="SUPFAM" id="SSF50800">
    <property type="entry name" value="PK beta-barrel domain-like"/>
    <property type="match status" value="1"/>
</dbReference>